<dbReference type="KEGG" id="bacg:D2962_12665"/>
<comment type="subcellular location">
    <subcellularLocation>
        <location evidence="1">Cell membrane</location>
        <topology evidence="1">Multi-pass membrane protein</topology>
    </subcellularLocation>
</comment>
<dbReference type="GO" id="GO:0022857">
    <property type="term" value="F:transmembrane transporter activity"/>
    <property type="evidence" value="ECO:0007669"/>
    <property type="project" value="InterPro"/>
</dbReference>
<keyword evidence="6 9" id="KW-1133">Transmembrane helix</keyword>
<evidence type="ECO:0000313" key="10">
    <source>
        <dbReference type="EMBL" id="AYO31335.1"/>
    </source>
</evidence>
<feature type="transmembrane region" description="Helical" evidence="9">
    <location>
        <begin position="205"/>
        <end position="224"/>
    </location>
</feature>
<evidence type="ECO:0000256" key="3">
    <source>
        <dbReference type="ARBA" id="ARBA00022475"/>
    </source>
</evidence>
<dbReference type="Pfam" id="PF02653">
    <property type="entry name" value="BPD_transp_2"/>
    <property type="match status" value="1"/>
</dbReference>
<feature type="transmembrane region" description="Helical" evidence="9">
    <location>
        <begin position="80"/>
        <end position="104"/>
    </location>
</feature>
<evidence type="ECO:0000256" key="6">
    <source>
        <dbReference type="ARBA" id="ARBA00022989"/>
    </source>
</evidence>
<dbReference type="AlphaFoldDB" id="A0A3G2R7I2"/>
<dbReference type="EMBL" id="CP033169">
    <property type="protein sequence ID" value="AYO31335.1"/>
    <property type="molecule type" value="Genomic_DNA"/>
</dbReference>
<keyword evidence="7 9" id="KW-0472">Membrane</keyword>
<gene>
    <name evidence="10" type="ORF">D2962_12665</name>
</gene>
<feature type="transmembrane region" description="Helical" evidence="9">
    <location>
        <begin position="116"/>
        <end position="134"/>
    </location>
</feature>
<sequence length="317" mass="33811">MKFEIRYKKYLLYILAILAFIIIGSLIPNFLQPRNLLNVMRQCSIIAICSIAMTMVIIIKGIDLSIGGQISLCAMINGLLLLQGVSLPIAIIVGLVVGTLMGMFNGLMVSKLEVPSFIATLAVGQVCYGFALLLNNGRSIGGFPEAYVFIGNGKLLGIPVSDYITLLLVMIGAFVMTRTPFGNHVYALGGNEVVVKQEGINTNRIKLMVFAISGFCAAAAGILLSSQLDTVHPMQGEPYQLDTIAACVIGGVNMMGGEGKIPLSLVGALIIGCARNALNLLGIHPFFQNIIVGTIIIIVVAVSIYSKNKKLEASKVY</sequence>
<keyword evidence="2" id="KW-0813">Transport</keyword>
<dbReference type="CDD" id="cd06579">
    <property type="entry name" value="TM_PBP1_transp_AraH_like"/>
    <property type="match status" value="1"/>
</dbReference>
<evidence type="ECO:0000256" key="9">
    <source>
        <dbReference type="SAM" id="Phobius"/>
    </source>
</evidence>
<evidence type="ECO:0000313" key="11">
    <source>
        <dbReference type="Proteomes" id="UP000280960"/>
    </source>
</evidence>
<evidence type="ECO:0000256" key="5">
    <source>
        <dbReference type="ARBA" id="ARBA00022692"/>
    </source>
</evidence>
<evidence type="ECO:0000256" key="8">
    <source>
        <dbReference type="ARBA" id="ARBA00039381"/>
    </source>
</evidence>
<dbReference type="GO" id="GO:0005886">
    <property type="term" value="C:plasma membrane"/>
    <property type="evidence" value="ECO:0007669"/>
    <property type="project" value="UniProtKB-SubCell"/>
</dbReference>
<dbReference type="RefSeq" id="WP_122015174.1">
    <property type="nucleotide sequence ID" value="NZ_CP033169.1"/>
</dbReference>
<feature type="transmembrane region" description="Helical" evidence="9">
    <location>
        <begin position="286"/>
        <end position="305"/>
    </location>
</feature>
<proteinExistence type="predicted"/>
<reference evidence="10 11" key="1">
    <citation type="submission" date="2018-10" db="EMBL/GenBank/DDBJ databases">
        <authorList>
            <person name="Zhang X."/>
        </authorList>
    </citation>
    <scope>NUCLEOTIDE SEQUENCE [LARGE SCALE GENOMIC DNA]</scope>
    <source>
        <strain evidence="10 11">SK-G1</strain>
    </source>
</reference>
<feature type="transmembrane region" description="Helical" evidence="9">
    <location>
        <begin position="155"/>
        <end position="176"/>
    </location>
</feature>
<protein>
    <recommendedName>
        <fullName evidence="8">Autoinducer 2 import system permease protein LsrD</fullName>
    </recommendedName>
</protein>
<evidence type="ECO:0000256" key="7">
    <source>
        <dbReference type="ARBA" id="ARBA00023136"/>
    </source>
</evidence>
<dbReference type="InterPro" id="IPR001851">
    <property type="entry name" value="ABC_transp_permease"/>
</dbReference>
<evidence type="ECO:0000256" key="2">
    <source>
        <dbReference type="ARBA" id="ARBA00022448"/>
    </source>
</evidence>
<dbReference type="Proteomes" id="UP000280960">
    <property type="component" value="Chromosome"/>
</dbReference>
<name>A0A3G2R7I2_9FIRM</name>
<feature type="transmembrane region" description="Helical" evidence="9">
    <location>
        <begin position="10"/>
        <end position="27"/>
    </location>
</feature>
<keyword evidence="11" id="KW-1185">Reference proteome</keyword>
<dbReference type="PANTHER" id="PTHR32196">
    <property type="entry name" value="ABC TRANSPORTER PERMEASE PROTEIN YPHD-RELATED-RELATED"/>
    <property type="match status" value="1"/>
</dbReference>
<keyword evidence="5 9" id="KW-0812">Transmembrane</keyword>
<organism evidence="10 11">
    <name type="scientific">Biomaibacter acetigenes</name>
    <dbReference type="NCBI Taxonomy" id="2316383"/>
    <lineage>
        <taxon>Bacteria</taxon>
        <taxon>Bacillati</taxon>
        <taxon>Bacillota</taxon>
        <taxon>Clostridia</taxon>
        <taxon>Thermosediminibacterales</taxon>
        <taxon>Tepidanaerobacteraceae</taxon>
        <taxon>Biomaibacter</taxon>
    </lineage>
</organism>
<dbReference type="PANTHER" id="PTHR32196:SF71">
    <property type="entry name" value="AUTOINDUCER 2 IMPORT SYSTEM PERMEASE PROTEIN LSRD"/>
    <property type="match status" value="1"/>
</dbReference>
<evidence type="ECO:0000256" key="4">
    <source>
        <dbReference type="ARBA" id="ARBA00022519"/>
    </source>
</evidence>
<keyword evidence="3" id="KW-1003">Cell membrane</keyword>
<accession>A0A3G2R7I2</accession>
<feature type="transmembrane region" description="Helical" evidence="9">
    <location>
        <begin position="39"/>
        <end position="59"/>
    </location>
</feature>
<keyword evidence="4" id="KW-0997">Cell inner membrane</keyword>
<evidence type="ECO:0000256" key="1">
    <source>
        <dbReference type="ARBA" id="ARBA00004651"/>
    </source>
</evidence>